<evidence type="ECO:0000313" key="10">
    <source>
        <dbReference type="Proteomes" id="UP000632222"/>
    </source>
</evidence>
<feature type="region of interest" description="Disordered" evidence="7">
    <location>
        <begin position="387"/>
        <end position="451"/>
    </location>
</feature>
<dbReference type="InterPro" id="IPR043129">
    <property type="entry name" value="ATPase_NBD"/>
</dbReference>
<dbReference type="Pfam" id="PF02491">
    <property type="entry name" value="SHS2_FTSA"/>
    <property type="match status" value="1"/>
</dbReference>
<dbReference type="Proteomes" id="UP000632222">
    <property type="component" value="Unassembled WGS sequence"/>
</dbReference>
<gene>
    <name evidence="5 9" type="primary">ftsA</name>
    <name evidence="9" type="ORF">GCM10008938_02740</name>
</gene>
<feature type="domain" description="SHS2" evidence="8">
    <location>
        <begin position="7"/>
        <end position="194"/>
    </location>
</feature>
<evidence type="ECO:0000256" key="7">
    <source>
        <dbReference type="SAM" id="MobiDB-lite"/>
    </source>
</evidence>
<dbReference type="PANTHER" id="PTHR32432">
    <property type="entry name" value="CELL DIVISION PROTEIN FTSA-RELATED"/>
    <property type="match status" value="1"/>
</dbReference>
<dbReference type="GO" id="GO:0051301">
    <property type="term" value="P:cell division"/>
    <property type="evidence" value="ECO:0007669"/>
    <property type="project" value="UniProtKB-KW"/>
</dbReference>
<dbReference type="Gene3D" id="3.30.420.40">
    <property type="match status" value="2"/>
</dbReference>
<dbReference type="SMART" id="SM00842">
    <property type="entry name" value="FtsA"/>
    <property type="match status" value="1"/>
</dbReference>
<dbReference type="Gene3D" id="3.30.1490.110">
    <property type="match status" value="1"/>
</dbReference>
<name>A0ABQ2CTT1_9DEIO</name>
<evidence type="ECO:0000256" key="6">
    <source>
        <dbReference type="PIRNR" id="PIRNR003101"/>
    </source>
</evidence>
<evidence type="ECO:0000256" key="2">
    <source>
        <dbReference type="ARBA" id="ARBA00022618"/>
    </source>
</evidence>
<dbReference type="HAMAP" id="MF_02033">
    <property type="entry name" value="FtsA"/>
    <property type="match status" value="1"/>
</dbReference>
<dbReference type="CDD" id="cd24048">
    <property type="entry name" value="ASKHA_NBD_FtsA"/>
    <property type="match status" value="1"/>
</dbReference>
<evidence type="ECO:0000259" key="8">
    <source>
        <dbReference type="SMART" id="SM00842"/>
    </source>
</evidence>
<comment type="function">
    <text evidence="5 6">Cell division protein that is involved in the assembly of the Z ring. May serve as a membrane anchor for the Z ring.</text>
</comment>
<evidence type="ECO:0000256" key="5">
    <source>
        <dbReference type="HAMAP-Rule" id="MF_02033"/>
    </source>
</evidence>
<dbReference type="InterPro" id="IPR050696">
    <property type="entry name" value="FtsA/MreB"/>
</dbReference>
<dbReference type="InterPro" id="IPR020823">
    <property type="entry name" value="Cell_div_FtsA"/>
</dbReference>
<evidence type="ECO:0000256" key="4">
    <source>
        <dbReference type="ARBA" id="ARBA00023306"/>
    </source>
</evidence>
<keyword evidence="3 5" id="KW-0472">Membrane</keyword>
<evidence type="ECO:0000313" key="9">
    <source>
        <dbReference type="EMBL" id="GGJ20038.1"/>
    </source>
</evidence>
<dbReference type="Pfam" id="PF14450">
    <property type="entry name" value="FtsA"/>
    <property type="match status" value="2"/>
</dbReference>
<evidence type="ECO:0000256" key="1">
    <source>
        <dbReference type="ARBA" id="ARBA00022475"/>
    </source>
</evidence>
<keyword evidence="2 5" id="KW-0132">Cell division</keyword>
<feature type="compositionally biased region" description="Polar residues" evidence="7">
    <location>
        <begin position="414"/>
        <end position="428"/>
    </location>
</feature>
<reference evidence="10" key="1">
    <citation type="journal article" date="2019" name="Int. J. Syst. Evol. Microbiol.">
        <title>The Global Catalogue of Microorganisms (GCM) 10K type strain sequencing project: providing services to taxonomists for standard genome sequencing and annotation.</title>
        <authorList>
            <consortium name="The Broad Institute Genomics Platform"/>
            <consortium name="The Broad Institute Genome Sequencing Center for Infectious Disease"/>
            <person name="Wu L."/>
            <person name="Ma J."/>
        </authorList>
    </citation>
    <scope>NUCLEOTIDE SEQUENCE [LARGE SCALE GENOMIC DNA]</scope>
    <source>
        <strain evidence="10">JCM 14370</strain>
    </source>
</reference>
<protein>
    <recommendedName>
        <fullName evidence="5 6">Cell division protein FtsA</fullName>
    </recommendedName>
</protein>
<accession>A0ABQ2CTT1</accession>
<dbReference type="PANTHER" id="PTHR32432:SF4">
    <property type="entry name" value="CELL DIVISION PROTEIN FTSA"/>
    <property type="match status" value="1"/>
</dbReference>
<sequence>MSVNQIIVGLDIGTTKVTTVIGEVGPDGVLDVIGEATVPSDGIKKGVVVNLDKTTQAIRQSIAAAERVAGVKVHEAFVSANGSHIKALTSHGLAAIRRNQEISRADVERAIENAQAVPLDPTVEILHILPQEYTVDGQEEIKNPIGMQGVRLEVDVHMVTGSVGPLANLRRCVQESGLTPNQLVLQAYSAGLAVLEQQDYDHTVLVIDIGGGTTDIGVFRRGNLCHSAVIPIGGDHITGDIAQILKIPFEEAERIKKRYGSAIPELADPDAMLEITQAGVQTSISPFELSRIIKPRVAEIFALVRGEIDHALGPIEIITSSVILTGGTNMMKGMSELARDRFRLPVRQGSPAKLGGLKDLVAKPSYATAIGLLRFAHLQDEHLASGATRTKATVPATPIPTPTPTSQEVHNHIPTPTANSTQVPQPTTVLDDPVPQPRPQPQKNPDGGKSFLDRLKDIFKDFF</sequence>
<comment type="subcellular location">
    <subcellularLocation>
        <location evidence="5">Cell membrane</location>
        <topology evidence="5">Peripheral membrane protein</topology>
        <orientation evidence="5">Cytoplasmic side</orientation>
    </subcellularLocation>
    <text evidence="5">Localizes to the Z ring in an FtsZ-dependent manner. Targeted to the membrane through a conserved C-terminal amphipathic helix.</text>
</comment>
<dbReference type="SUPFAM" id="SSF53067">
    <property type="entry name" value="Actin-like ATPase domain"/>
    <property type="match status" value="2"/>
</dbReference>
<comment type="caution">
    <text evidence="9">The sequence shown here is derived from an EMBL/GenBank/DDBJ whole genome shotgun (WGS) entry which is preliminary data.</text>
</comment>
<proteinExistence type="inferred from homology"/>
<comment type="similarity">
    <text evidence="5 6">Belongs to the FtsA/MreB family.</text>
</comment>
<dbReference type="RefSeq" id="WP_188998673.1">
    <property type="nucleotide sequence ID" value="NZ_BMOD01000001.1"/>
</dbReference>
<dbReference type="NCBIfam" id="TIGR01174">
    <property type="entry name" value="ftsA"/>
    <property type="match status" value="1"/>
</dbReference>
<keyword evidence="4 5" id="KW-0131">Cell cycle</keyword>
<dbReference type="PIRSF" id="PIRSF003101">
    <property type="entry name" value="FtsA"/>
    <property type="match status" value="1"/>
</dbReference>
<dbReference type="InterPro" id="IPR003494">
    <property type="entry name" value="SHS2_FtsA"/>
</dbReference>
<organism evidence="9 10">
    <name type="scientific">Deinococcus roseus</name>
    <dbReference type="NCBI Taxonomy" id="392414"/>
    <lineage>
        <taxon>Bacteria</taxon>
        <taxon>Thermotogati</taxon>
        <taxon>Deinococcota</taxon>
        <taxon>Deinococci</taxon>
        <taxon>Deinococcales</taxon>
        <taxon>Deinococcaceae</taxon>
        <taxon>Deinococcus</taxon>
    </lineage>
</organism>
<comment type="subunit">
    <text evidence="5">Self-interacts. Interacts with FtsZ.</text>
</comment>
<keyword evidence="10" id="KW-1185">Reference proteome</keyword>
<evidence type="ECO:0000256" key="3">
    <source>
        <dbReference type="ARBA" id="ARBA00023136"/>
    </source>
</evidence>
<keyword evidence="1 5" id="KW-1003">Cell membrane</keyword>
<dbReference type="EMBL" id="BMOD01000001">
    <property type="protein sequence ID" value="GGJ20038.1"/>
    <property type="molecule type" value="Genomic_DNA"/>
</dbReference>